<sequence>MKKTKLKPIPKQHHQQLTPSQVEKIKNSPENNNNNHNNNSSSNNQIKNDDLPNKSELIPPCSKLYSIKETSSNSGFSNGTSSVDTVSLLLYTDDMLSFKSASGSTKNEKLLDLVKLGNKLVNFRLKTLVEEDKLSKKKKIKNIIY</sequence>
<reference evidence="2" key="1">
    <citation type="submission" date="2020-05" db="EMBL/GenBank/DDBJ databases">
        <title>Phylogenomic resolution of chytrid fungi.</title>
        <authorList>
            <person name="Stajich J.E."/>
            <person name="Amses K."/>
            <person name="Simmons R."/>
            <person name="Seto K."/>
            <person name="Myers J."/>
            <person name="Bonds A."/>
            <person name="Quandt C.A."/>
            <person name="Barry K."/>
            <person name="Liu P."/>
            <person name="Grigoriev I."/>
            <person name="Longcore J.E."/>
            <person name="James T.Y."/>
        </authorList>
    </citation>
    <scope>NUCLEOTIDE SEQUENCE</scope>
    <source>
        <strain evidence="2">JEL0476</strain>
    </source>
</reference>
<evidence type="ECO:0000313" key="2">
    <source>
        <dbReference type="EMBL" id="KAJ3204878.1"/>
    </source>
</evidence>
<evidence type="ECO:0000256" key="1">
    <source>
        <dbReference type="SAM" id="MobiDB-lite"/>
    </source>
</evidence>
<protein>
    <submittedName>
        <fullName evidence="2">Uncharacterized protein</fullName>
    </submittedName>
</protein>
<feature type="region of interest" description="Disordered" evidence="1">
    <location>
        <begin position="1"/>
        <end position="57"/>
    </location>
</feature>
<gene>
    <name evidence="2" type="ORF">HK099_000998</name>
</gene>
<comment type="caution">
    <text evidence="2">The sequence shown here is derived from an EMBL/GenBank/DDBJ whole genome shotgun (WGS) entry which is preliminary data.</text>
</comment>
<accession>A0AAD5XSC9</accession>
<dbReference type="EMBL" id="JADGJW010001256">
    <property type="protein sequence ID" value="KAJ3204878.1"/>
    <property type="molecule type" value="Genomic_DNA"/>
</dbReference>
<keyword evidence="3" id="KW-1185">Reference proteome</keyword>
<dbReference type="Proteomes" id="UP001211065">
    <property type="component" value="Unassembled WGS sequence"/>
</dbReference>
<proteinExistence type="predicted"/>
<feature type="compositionally biased region" description="Basic residues" evidence="1">
    <location>
        <begin position="1"/>
        <end position="14"/>
    </location>
</feature>
<organism evidence="2 3">
    <name type="scientific">Clydaea vesicula</name>
    <dbReference type="NCBI Taxonomy" id="447962"/>
    <lineage>
        <taxon>Eukaryota</taxon>
        <taxon>Fungi</taxon>
        <taxon>Fungi incertae sedis</taxon>
        <taxon>Chytridiomycota</taxon>
        <taxon>Chytridiomycota incertae sedis</taxon>
        <taxon>Chytridiomycetes</taxon>
        <taxon>Lobulomycetales</taxon>
        <taxon>Lobulomycetaceae</taxon>
        <taxon>Clydaea</taxon>
    </lineage>
</organism>
<dbReference type="AlphaFoldDB" id="A0AAD5XSC9"/>
<name>A0AAD5XSC9_9FUNG</name>
<evidence type="ECO:0000313" key="3">
    <source>
        <dbReference type="Proteomes" id="UP001211065"/>
    </source>
</evidence>
<feature type="compositionally biased region" description="Low complexity" evidence="1">
    <location>
        <begin position="28"/>
        <end position="44"/>
    </location>
</feature>